<proteinExistence type="predicted"/>
<evidence type="ECO:0000313" key="2">
    <source>
        <dbReference type="Proteomes" id="UP000193411"/>
    </source>
</evidence>
<keyword evidence="2" id="KW-1185">Reference proteome</keyword>
<dbReference type="Pfam" id="PF00702">
    <property type="entry name" value="Hydrolase"/>
    <property type="match status" value="1"/>
</dbReference>
<feature type="non-terminal residue" evidence="1">
    <location>
        <position position="162"/>
    </location>
</feature>
<dbReference type="Gene3D" id="3.40.50.1000">
    <property type="entry name" value="HAD superfamily/HAD-like"/>
    <property type="match status" value="1"/>
</dbReference>
<dbReference type="Proteomes" id="UP000193411">
    <property type="component" value="Unassembled WGS sequence"/>
</dbReference>
<dbReference type="GO" id="GO:0016791">
    <property type="term" value="F:phosphatase activity"/>
    <property type="evidence" value="ECO:0007669"/>
    <property type="project" value="UniProtKB-ARBA"/>
</dbReference>
<dbReference type="PANTHER" id="PTHR43885">
    <property type="entry name" value="HALOACID DEHALOGENASE-LIKE HYDROLASE"/>
    <property type="match status" value="1"/>
</dbReference>
<dbReference type="NCBIfam" id="TIGR01549">
    <property type="entry name" value="HAD-SF-IA-v1"/>
    <property type="match status" value="1"/>
</dbReference>
<dbReference type="InterPro" id="IPR023214">
    <property type="entry name" value="HAD_sf"/>
</dbReference>
<dbReference type="InterPro" id="IPR006439">
    <property type="entry name" value="HAD-SF_hydro_IA"/>
</dbReference>
<gene>
    <name evidence="1" type="ORF">BCR44DRAFT_111114</name>
</gene>
<organism evidence="1 2">
    <name type="scientific">Catenaria anguillulae PL171</name>
    <dbReference type="NCBI Taxonomy" id="765915"/>
    <lineage>
        <taxon>Eukaryota</taxon>
        <taxon>Fungi</taxon>
        <taxon>Fungi incertae sedis</taxon>
        <taxon>Blastocladiomycota</taxon>
        <taxon>Blastocladiomycetes</taxon>
        <taxon>Blastocladiales</taxon>
        <taxon>Catenariaceae</taxon>
        <taxon>Catenaria</taxon>
    </lineage>
</organism>
<comment type="caution">
    <text evidence="1">The sequence shown here is derived from an EMBL/GenBank/DDBJ whole genome shotgun (WGS) entry which is preliminary data.</text>
</comment>
<name>A0A1Y2H8V7_9FUNG</name>
<dbReference type="STRING" id="765915.A0A1Y2H8V7"/>
<protein>
    <submittedName>
        <fullName evidence="1">HAD-like domain-containing protein</fullName>
    </submittedName>
</protein>
<sequence length="162" mass="17730">LAAVVFDMDGTLTEPLLDFALMKRRLNLSPADDIVHHLHSLPLGSPARTLADQIVRDMEHDAMVNMTLARGFHPLMSALSRLNVPKAILTRNNLDPVTHLLTHHANGYTFHPTISRDCVQPTKPHPDPLLHIARNVWQVDPAHVLMVGDGVDDVACAKAAGA</sequence>
<dbReference type="PANTHER" id="PTHR43885:SF1">
    <property type="entry name" value="SUPERFAMILY HYDROLASE, PUTATIVE (AFU_ORTHOLOGUE AFUA_4G13290)-RELATED"/>
    <property type="match status" value="1"/>
</dbReference>
<dbReference type="SFLD" id="SFLDS00003">
    <property type="entry name" value="Haloacid_Dehalogenase"/>
    <property type="match status" value="1"/>
</dbReference>
<dbReference type="PRINTS" id="PR00413">
    <property type="entry name" value="HADHALOGNASE"/>
</dbReference>
<dbReference type="CDD" id="cd01427">
    <property type="entry name" value="HAD_like"/>
    <property type="match status" value="1"/>
</dbReference>
<dbReference type="InterPro" id="IPR036412">
    <property type="entry name" value="HAD-like_sf"/>
</dbReference>
<dbReference type="EMBL" id="MCFL01000069">
    <property type="protein sequence ID" value="ORZ31028.1"/>
    <property type="molecule type" value="Genomic_DNA"/>
</dbReference>
<accession>A0A1Y2H8V7</accession>
<feature type="non-terminal residue" evidence="1">
    <location>
        <position position="1"/>
    </location>
</feature>
<dbReference type="SFLD" id="SFLDG01129">
    <property type="entry name" value="C1.5:_HAD__Beta-PGM__Phosphata"/>
    <property type="match status" value="1"/>
</dbReference>
<reference evidence="1 2" key="1">
    <citation type="submission" date="2016-07" db="EMBL/GenBank/DDBJ databases">
        <title>Pervasive Adenine N6-methylation of Active Genes in Fungi.</title>
        <authorList>
            <consortium name="DOE Joint Genome Institute"/>
            <person name="Mondo S.J."/>
            <person name="Dannebaum R.O."/>
            <person name="Kuo R.C."/>
            <person name="Labutti K."/>
            <person name="Haridas S."/>
            <person name="Kuo A."/>
            <person name="Salamov A."/>
            <person name="Ahrendt S.R."/>
            <person name="Lipzen A."/>
            <person name="Sullivan W."/>
            <person name="Andreopoulos W.B."/>
            <person name="Clum A."/>
            <person name="Lindquist E."/>
            <person name="Daum C."/>
            <person name="Ramamoorthy G.K."/>
            <person name="Gryganskyi A."/>
            <person name="Culley D."/>
            <person name="Magnuson J.K."/>
            <person name="James T.Y."/>
            <person name="O'Malley M.A."/>
            <person name="Stajich J.E."/>
            <person name="Spatafora J.W."/>
            <person name="Visel A."/>
            <person name="Grigoriev I.V."/>
        </authorList>
    </citation>
    <scope>NUCLEOTIDE SEQUENCE [LARGE SCALE GENOMIC DNA]</scope>
    <source>
        <strain evidence="1 2">PL171</strain>
    </source>
</reference>
<dbReference type="OrthoDB" id="426235at2759"/>
<dbReference type="SUPFAM" id="SSF56784">
    <property type="entry name" value="HAD-like"/>
    <property type="match status" value="1"/>
</dbReference>
<dbReference type="AlphaFoldDB" id="A0A1Y2H8V7"/>
<dbReference type="Gene3D" id="1.10.260.80">
    <property type="match status" value="1"/>
</dbReference>
<evidence type="ECO:0000313" key="1">
    <source>
        <dbReference type="EMBL" id="ORZ31028.1"/>
    </source>
</evidence>